<feature type="region of interest" description="Disordered" evidence="1">
    <location>
        <begin position="1"/>
        <end position="29"/>
    </location>
</feature>
<name>A0A9W7BDC2_9STRA</name>
<evidence type="ECO:0000256" key="1">
    <source>
        <dbReference type="SAM" id="MobiDB-lite"/>
    </source>
</evidence>
<proteinExistence type="predicted"/>
<feature type="region of interest" description="Disordered" evidence="1">
    <location>
        <begin position="57"/>
        <end position="80"/>
    </location>
</feature>
<gene>
    <name evidence="2" type="ORF">TrVE_jg7358</name>
</gene>
<sequence length="254" mass="28682">MPFQPPPPSSSPSNLPPPPKETPVTTPPGHYNRLLGKWALNDSSPFKHFDLDISLTARSLPPPPPRSSVSSSFNDEIETAPDPSYDPLTLPYLTINTSTTTQGSYDFREKLHFLFCYCGWRFHSFSSTETSASNYTYAPSGNLNGHYRDGPSPHNDHVFALDCDYKAIQCVKDGTYNFITSSETTATITIEDGDYDQMRISFYQGRVSPKPFFFKRVETRNSIRYPEIEDQEEIVVDIPLDGHKGETFKNLHIN</sequence>
<keyword evidence="3" id="KW-1185">Reference proteome</keyword>
<feature type="compositionally biased region" description="Pro residues" evidence="1">
    <location>
        <begin position="1"/>
        <end position="21"/>
    </location>
</feature>
<organism evidence="2 3">
    <name type="scientific">Triparma verrucosa</name>
    <dbReference type="NCBI Taxonomy" id="1606542"/>
    <lineage>
        <taxon>Eukaryota</taxon>
        <taxon>Sar</taxon>
        <taxon>Stramenopiles</taxon>
        <taxon>Ochrophyta</taxon>
        <taxon>Bolidophyceae</taxon>
        <taxon>Parmales</taxon>
        <taxon>Triparmaceae</taxon>
        <taxon>Triparma</taxon>
    </lineage>
</organism>
<evidence type="ECO:0000313" key="2">
    <source>
        <dbReference type="EMBL" id="GMH88347.1"/>
    </source>
</evidence>
<dbReference type="AlphaFoldDB" id="A0A9W7BDC2"/>
<evidence type="ECO:0000313" key="3">
    <source>
        <dbReference type="Proteomes" id="UP001165160"/>
    </source>
</evidence>
<dbReference type="Proteomes" id="UP001165160">
    <property type="component" value="Unassembled WGS sequence"/>
</dbReference>
<protein>
    <submittedName>
        <fullName evidence="2">Uncharacterized protein</fullName>
    </submittedName>
</protein>
<reference evidence="3" key="1">
    <citation type="journal article" date="2023" name="Commun. Biol.">
        <title>Genome analysis of Parmales, the sister group of diatoms, reveals the evolutionary specialization of diatoms from phago-mixotrophs to photoautotrophs.</title>
        <authorList>
            <person name="Ban H."/>
            <person name="Sato S."/>
            <person name="Yoshikawa S."/>
            <person name="Yamada K."/>
            <person name="Nakamura Y."/>
            <person name="Ichinomiya M."/>
            <person name="Sato N."/>
            <person name="Blanc-Mathieu R."/>
            <person name="Endo H."/>
            <person name="Kuwata A."/>
            <person name="Ogata H."/>
        </authorList>
    </citation>
    <scope>NUCLEOTIDE SEQUENCE [LARGE SCALE GENOMIC DNA]</scope>
    <source>
        <strain evidence="3">NIES 3699</strain>
    </source>
</reference>
<accession>A0A9W7BDC2</accession>
<dbReference type="EMBL" id="BRXX01000081">
    <property type="protein sequence ID" value="GMH88347.1"/>
    <property type="molecule type" value="Genomic_DNA"/>
</dbReference>
<comment type="caution">
    <text evidence="2">The sequence shown here is derived from an EMBL/GenBank/DDBJ whole genome shotgun (WGS) entry which is preliminary data.</text>
</comment>